<evidence type="ECO:0000313" key="4">
    <source>
        <dbReference type="EMBL" id="GLS25800.1"/>
    </source>
</evidence>
<evidence type="ECO:0000256" key="2">
    <source>
        <dbReference type="SAM" id="SignalP"/>
    </source>
</evidence>
<feature type="signal peptide" evidence="2">
    <location>
        <begin position="1"/>
        <end position="25"/>
    </location>
</feature>
<dbReference type="Pfam" id="PF13511">
    <property type="entry name" value="DUF4124"/>
    <property type="match status" value="1"/>
</dbReference>
<dbReference type="AlphaFoldDB" id="A0AA37T317"/>
<protein>
    <recommendedName>
        <fullName evidence="3">DUF4124 domain-containing protein</fullName>
    </recommendedName>
</protein>
<feature type="chain" id="PRO_5041252891" description="DUF4124 domain-containing protein" evidence="2">
    <location>
        <begin position="26"/>
        <end position="178"/>
    </location>
</feature>
<keyword evidence="2" id="KW-0732">Signal</keyword>
<dbReference type="EMBL" id="BSPD01000035">
    <property type="protein sequence ID" value="GLS25800.1"/>
    <property type="molecule type" value="Genomic_DNA"/>
</dbReference>
<accession>A0AA37T317</accession>
<name>A0AA37T317_9GAMM</name>
<reference evidence="4 5" key="1">
    <citation type="journal article" date="2014" name="Int. J. Syst. Evol. Microbiol.">
        <title>Complete genome sequence of Corynebacterium casei LMG S-19264T (=DSM 44701T), isolated from a smear-ripened cheese.</title>
        <authorList>
            <consortium name="US DOE Joint Genome Institute (JGI-PGF)"/>
            <person name="Walter F."/>
            <person name="Albersmeier A."/>
            <person name="Kalinowski J."/>
            <person name="Ruckert C."/>
        </authorList>
    </citation>
    <scope>NUCLEOTIDE SEQUENCE [LARGE SCALE GENOMIC DNA]</scope>
    <source>
        <strain evidence="4 5">NBRC 110095</strain>
    </source>
</reference>
<gene>
    <name evidence="4" type="ORF">GCM10007877_15140</name>
</gene>
<keyword evidence="5" id="KW-1185">Reference proteome</keyword>
<proteinExistence type="predicted"/>
<evidence type="ECO:0000259" key="3">
    <source>
        <dbReference type="Pfam" id="PF13511"/>
    </source>
</evidence>
<dbReference type="Proteomes" id="UP001156870">
    <property type="component" value="Unassembled WGS sequence"/>
</dbReference>
<evidence type="ECO:0000313" key="5">
    <source>
        <dbReference type="Proteomes" id="UP001156870"/>
    </source>
</evidence>
<dbReference type="InterPro" id="IPR025392">
    <property type="entry name" value="DUF4124"/>
</dbReference>
<evidence type="ECO:0000256" key="1">
    <source>
        <dbReference type="SAM" id="MobiDB-lite"/>
    </source>
</evidence>
<comment type="caution">
    <text evidence="4">The sequence shown here is derived from an EMBL/GenBank/DDBJ whole genome shotgun (WGS) entry which is preliminary data.</text>
</comment>
<feature type="region of interest" description="Disordered" evidence="1">
    <location>
        <begin position="36"/>
        <end position="76"/>
    </location>
</feature>
<feature type="domain" description="DUF4124" evidence="3">
    <location>
        <begin position="23"/>
        <end position="61"/>
    </location>
</feature>
<dbReference type="RefSeq" id="WP_232593899.1">
    <property type="nucleotide sequence ID" value="NZ_BSPD01000035.1"/>
</dbReference>
<organism evidence="4 5">
    <name type="scientific">Marinibactrum halimedae</name>
    <dbReference type="NCBI Taxonomy" id="1444977"/>
    <lineage>
        <taxon>Bacteria</taxon>
        <taxon>Pseudomonadati</taxon>
        <taxon>Pseudomonadota</taxon>
        <taxon>Gammaproteobacteria</taxon>
        <taxon>Cellvibrionales</taxon>
        <taxon>Cellvibrionaceae</taxon>
        <taxon>Marinibactrum</taxon>
    </lineage>
</organism>
<sequence length="178" mass="18944">MRIGKIKTTMLLGSLGLGICTNLIAQPPIYKTVDENGNITYSDNPPDKDSKPYQLPSINSQPAHSTEGFPKAREKTTTQATENYYISIASPADDQAIPPGQLSVSIVGSIEPAPKEALTFELVVDGSVALTGSSPTFVLSPLLRGTHIASIRAIDKDGNLVTASNNITFHVIRPNVSN</sequence>